<evidence type="ECO:0000313" key="3">
    <source>
        <dbReference type="EMBL" id="XDV57639.1"/>
    </source>
</evidence>
<evidence type="ECO:0000259" key="2">
    <source>
        <dbReference type="Pfam" id="PF18932"/>
    </source>
</evidence>
<feature type="compositionally biased region" description="Basic and acidic residues" evidence="1">
    <location>
        <begin position="88"/>
        <end position="109"/>
    </location>
</feature>
<feature type="region of interest" description="Disordered" evidence="1">
    <location>
        <begin position="1"/>
        <end position="109"/>
    </location>
</feature>
<dbReference type="AlphaFoldDB" id="A0AB39XKI7"/>
<protein>
    <submittedName>
        <fullName evidence="3">DUF5681 domain-containing protein</fullName>
    </submittedName>
</protein>
<gene>
    <name evidence="3" type="ORF">AB8Z38_34870</name>
</gene>
<dbReference type="RefSeq" id="WP_369722061.1">
    <property type="nucleotide sequence ID" value="NZ_CP165734.1"/>
</dbReference>
<reference evidence="3" key="1">
    <citation type="submission" date="2024-08" db="EMBL/GenBank/DDBJ databases">
        <authorList>
            <person name="Chaddad Z."/>
            <person name="Lamrabet M."/>
            <person name="Bouhnik O."/>
            <person name="Alami S."/>
            <person name="Wipf D."/>
            <person name="Courty P.E."/>
            <person name="Missbah El Idrissi M."/>
        </authorList>
    </citation>
    <scope>NUCLEOTIDE SEQUENCE</scope>
    <source>
        <strain evidence="3">LLZ17</strain>
    </source>
</reference>
<organism evidence="3">
    <name type="scientific">Bradyrhizobium sp. LLZ17</name>
    <dbReference type="NCBI Taxonomy" id="3239388"/>
    <lineage>
        <taxon>Bacteria</taxon>
        <taxon>Pseudomonadati</taxon>
        <taxon>Pseudomonadota</taxon>
        <taxon>Alphaproteobacteria</taxon>
        <taxon>Hyphomicrobiales</taxon>
        <taxon>Nitrobacteraceae</taxon>
        <taxon>Bradyrhizobium</taxon>
    </lineage>
</organism>
<dbReference type="EMBL" id="CP165734">
    <property type="protein sequence ID" value="XDV57639.1"/>
    <property type="molecule type" value="Genomic_DNA"/>
</dbReference>
<name>A0AB39XKI7_9BRAD</name>
<accession>A0AB39XKI7</accession>
<sequence>MAKKSDKGLGYGRPPQHSRFKPGQSGNPRGRPKGSLNFTTDLKNTLLAPVALNDGGKSRRVTTQKGGLASPQGKSPERRRQGARKIALLRDGHEQQRRGGHHEEPVDGR</sequence>
<dbReference type="Pfam" id="PF18932">
    <property type="entry name" value="DUF5681"/>
    <property type="match status" value="1"/>
</dbReference>
<evidence type="ECO:0000256" key="1">
    <source>
        <dbReference type="SAM" id="MobiDB-lite"/>
    </source>
</evidence>
<dbReference type="InterPro" id="IPR043736">
    <property type="entry name" value="DUF5681"/>
</dbReference>
<feature type="domain" description="DUF5681" evidence="2">
    <location>
        <begin position="16"/>
        <end position="65"/>
    </location>
</feature>
<proteinExistence type="predicted"/>